<evidence type="ECO:0000256" key="1">
    <source>
        <dbReference type="PROSITE-ProRule" id="PRU10141"/>
    </source>
</evidence>
<feature type="domain" description="Protein kinase" evidence="3">
    <location>
        <begin position="105"/>
        <end position="309"/>
    </location>
</feature>
<feature type="chain" id="PRO_5028040135" description="Protein kinase domain-containing protein" evidence="2">
    <location>
        <begin position="27"/>
        <end position="309"/>
    </location>
</feature>
<name>A0A6V7VIU8_MELEN</name>
<dbReference type="GO" id="GO:0007165">
    <property type="term" value="P:signal transduction"/>
    <property type="evidence" value="ECO:0007669"/>
    <property type="project" value="TreeGrafter"/>
</dbReference>
<dbReference type="InterPro" id="IPR011009">
    <property type="entry name" value="Kinase-like_dom_sf"/>
</dbReference>
<dbReference type="InterPro" id="IPR052751">
    <property type="entry name" value="Plant_MAPKKK"/>
</dbReference>
<comment type="caution">
    <text evidence="4">The sequence shown here is derived from an EMBL/GenBank/DDBJ whole genome shotgun (WGS) entry which is preliminary data.</text>
</comment>
<dbReference type="PANTHER" id="PTHR48011:SF4">
    <property type="entry name" value="MITOGEN-ACTIVATED PROTEIN KINASE KINASE KINASE 19"/>
    <property type="match status" value="1"/>
</dbReference>
<evidence type="ECO:0000259" key="3">
    <source>
        <dbReference type="PROSITE" id="PS50011"/>
    </source>
</evidence>
<reference evidence="4 5" key="1">
    <citation type="submission" date="2020-08" db="EMBL/GenBank/DDBJ databases">
        <authorList>
            <person name="Koutsovoulos G."/>
            <person name="Danchin GJ E."/>
        </authorList>
    </citation>
    <scope>NUCLEOTIDE SEQUENCE [LARGE SCALE GENOMIC DNA]</scope>
</reference>
<keyword evidence="1" id="KW-0067">ATP-binding</keyword>
<feature type="binding site" evidence="1">
    <location>
        <position position="138"/>
    </location>
    <ligand>
        <name>ATP</name>
        <dbReference type="ChEBI" id="CHEBI:30616"/>
    </ligand>
</feature>
<dbReference type="EMBL" id="CAJEWN010000242">
    <property type="protein sequence ID" value="CAD2174752.1"/>
    <property type="molecule type" value="Genomic_DNA"/>
</dbReference>
<feature type="signal peptide" evidence="2">
    <location>
        <begin position="1"/>
        <end position="26"/>
    </location>
</feature>
<dbReference type="InterPro" id="IPR017441">
    <property type="entry name" value="Protein_kinase_ATP_BS"/>
</dbReference>
<dbReference type="GO" id="GO:0005524">
    <property type="term" value="F:ATP binding"/>
    <property type="evidence" value="ECO:0007669"/>
    <property type="project" value="UniProtKB-UniRule"/>
</dbReference>
<proteinExistence type="predicted"/>
<dbReference type="SUPFAM" id="SSF56112">
    <property type="entry name" value="Protein kinase-like (PK-like)"/>
    <property type="match status" value="1"/>
</dbReference>
<organism evidence="4 5">
    <name type="scientific">Meloidogyne enterolobii</name>
    <name type="common">Root-knot nematode worm</name>
    <name type="synonym">Meloidogyne mayaguensis</name>
    <dbReference type="NCBI Taxonomy" id="390850"/>
    <lineage>
        <taxon>Eukaryota</taxon>
        <taxon>Metazoa</taxon>
        <taxon>Ecdysozoa</taxon>
        <taxon>Nematoda</taxon>
        <taxon>Chromadorea</taxon>
        <taxon>Rhabditida</taxon>
        <taxon>Tylenchina</taxon>
        <taxon>Tylenchomorpha</taxon>
        <taxon>Tylenchoidea</taxon>
        <taxon>Meloidogynidae</taxon>
        <taxon>Meloidogyninae</taxon>
        <taxon>Meloidogyne</taxon>
    </lineage>
</organism>
<dbReference type="PANTHER" id="PTHR48011">
    <property type="entry name" value="CCR4-NOT TRANSCRIPTIONAL COMPLEX SUBUNIT CAF120-RELATED"/>
    <property type="match status" value="1"/>
</dbReference>
<dbReference type="Pfam" id="PF00069">
    <property type="entry name" value="Pkinase"/>
    <property type="match status" value="1"/>
</dbReference>
<protein>
    <recommendedName>
        <fullName evidence="3">Protein kinase domain-containing protein</fullName>
    </recommendedName>
</protein>
<evidence type="ECO:0000313" key="4">
    <source>
        <dbReference type="EMBL" id="CAD2174752.1"/>
    </source>
</evidence>
<dbReference type="PROSITE" id="PS00107">
    <property type="entry name" value="PROTEIN_KINASE_ATP"/>
    <property type="match status" value="1"/>
</dbReference>
<evidence type="ECO:0000313" key="5">
    <source>
        <dbReference type="Proteomes" id="UP000580250"/>
    </source>
</evidence>
<evidence type="ECO:0000256" key="2">
    <source>
        <dbReference type="SAM" id="SignalP"/>
    </source>
</evidence>
<accession>A0A6V7VIU8</accession>
<dbReference type="Gene3D" id="1.10.510.10">
    <property type="entry name" value="Transferase(Phosphotransferase) domain 1"/>
    <property type="match status" value="1"/>
</dbReference>
<keyword evidence="2" id="KW-0732">Signal</keyword>
<dbReference type="Proteomes" id="UP000580250">
    <property type="component" value="Unassembled WGS sequence"/>
</dbReference>
<dbReference type="GO" id="GO:0004672">
    <property type="term" value="F:protein kinase activity"/>
    <property type="evidence" value="ECO:0007669"/>
    <property type="project" value="InterPro"/>
</dbReference>
<sequence length="309" mass="36102">MILFLCKELVFILLLVSIFIPLKTNGMNKQRSFTNWDKIKQNLFCGQKIIGNKEHLSHEEFEVNAEGEKIIRRQPKSFKCKCGREFICEMIPVRFFNGETNEDFLVSKMPLGNGGFAVVYHATYTQNWKYLGDCIALKIAHSISRNQRDEEIAKEALSREEKMLELIWQSQPFPERLIKYYGMVEYYVNNLPQKALKLELGHTTLKCFWKDLMTNSNEYNETLFLEIMKQILEGFVEFHNTGYILMDFNANNILIMEESSSNITINLKLIDFAESVKENNEINTQPIDIPTVSLHIGPEIYDSEYIIFM</sequence>
<dbReference type="AlphaFoldDB" id="A0A6V7VIU8"/>
<keyword evidence="1" id="KW-0547">Nucleotide-binding</keyword>
<dbReference type="PROSITE" id="PS50011">
    <property type="entry name" value="PROTEIN_KINASE_DOM"/>
    <property type="match status" value="1"/>
</dbReference>
<dbReference type="InterPro" id="IPR000719">
    <property type="entry name" value="Prot_kinase_dom"/>
</dbReference>
<gene>
    <name evidence="4" type="ORF">MENT_LOCUS26440</name>
</gene>